<evidence type="ECO:0000313" key="4">
    <source>
        <dbReference type="EnsemblMetazoa" id="G2762.9:cds"/>
    </source>
</evidence>
<accession>A0A8W8LCC6</accession>
<dbReference type="EnsemblMetazoa" id="G2762.8">
    <property type="protein sequence ID" value="G2762.8:cds"/>
    <property type="gene ID" value="G2762"/>
</dbReference>
<sequence length="681" mass="77811">MAEGERDQVLAEFQAFTALEDIDTCIQILESNDWNLMRAVNSVMPGSDGGISPMAGDPPVSQFEDVSPPPYSASSPDNDNNVADTRNFFDASSASECYVAVPSTSNSSPKRRHAGGGPRPRILNFKVEYRDQNFYFSVGDNEQIGKVKELLSQKIGVPPDKQCLRGWSTRKARVEDDKILRELHLPKENTLFLLTPDIQNPTLVKPTCEIEMENLTEALNRTYALEIKFTENGAIQQYKLNMPGSKTIGEVKNDVYALTNLPARHQIWTGWPESAKNDDTMTIGCCGLNYPIHSLELTKANITARPKRIPPSEAVAEIEISDDDDEMNSIDDDMFDHEDIPSNRGRPTPLMPESVNDEVEALEHFTKEFRERYGETHPVFYVGSLENAIKEALNGKAKDRKLLAVYLHHDGSILSNVFCSQILCSESVVNYLSSNFITWAWDMTHETNCARLITMATRHFGNVVAGQMRCLKSEQLPMLLVISRARATNEVIDMIPGSLSLDELMTRLIHDSESFQQQQRIDIQEEEEREARETIRREQEEAFKESLAADRKKVEEQKLQQEMEIKKQEEEERQRREEEERKMAIQQSAALQIPDEPEENSEEPVARLRFRTPTGEVKLRRFRATEPLRNVLFYLTSEGFHIEDYKILTTFPRRDISQLDAMETLQDLRLYPQETLILEEK</sequence>
<dbReference type="EnsemblMetazoa" id="G2762.6">
    <property type="protein sequence ID" value="G2762.6:cds"/>
    <property type="gene ID" value="G2762"/>
</dbReference>
<dbReference type="InterPro" id="IPR044541">
    <property type="entry name" value="FAF1_UBA"/>
</dbReference>
<organism evidence="4 5">
    <name type="scientific">Magallana gigas</name>
    <name type="common">Pacific oyster</name>
    <name type="synonym">Crassostrea gigas</name>
    <dbReference type="NCBI Taxonomy" id="29159"/>
    <lineage>
        <taxon>Eukaryota</taxon>
        <taxon>Metazoa</taxon>
        <taxon>Spiralia</taxon>
        <taxon>Lophotrochozoa</taxon>
        <taxon>Mollusca</taxon>
        <taxon>Bivalvia</taxon>
        <taxon>Autobranchia</taxon>
        <taxon>Pteriomorphia</taxon>
        <taxon>Ostreida</taxon>
        <taxon>Ostreoidea</taxon>
        <taxon>Ostreidae</taxon>
        <taxon>Magallana</taxon>
    </lineage>
</organism>
<evidence type="ECO:0000256" key="1">
    <source>
        <dbReference type="SAM" id="MobiDB-lite"/>
    </source>
</evidence>
<dbReference type="PROSITE" id="PS50053">
    <property type="entry name" value="UBIQUITIN_2"/>
    <property type="match status" value="1"/>
</dbReference>
<dbReference type="InterPro" id="IPR050730">
    <property type="entry name" value="UBX_domain-protein"/>
</dbReference>
<keyword evidence="5" id="KW-1185">Reference proteome</keyword>
<dbReference type="PROSITE" id="PS50033">
    <property type="entry name" value="UBX"/>
    <property type="match status" value="1"/>
</dbReference>
<dbReference type="InterPro" id="IPR000626">
    <property type="entry name" value="Ubiquitin-like_dom"/>
</dbReference>
<dbReference type="SMART" id="SM00594">
    <property type="entry name" value="UAS"/>
    <property type="match status" value="1"/>
</dbReference>
<evidence type="ECO:0000259" key="2">
    <source>
        <dbReference type="PROSITE" id="PS50033"/>
    </source>
</evidence>
<proteinExistence type="predicted"/>
<evidence type="ECO:0008006" key="6">
    <source>
        <dbReference type="Google" id="ProtNLM"/>
    </source>
</evidence>
<dbReference type="InterPro" id="IPR049483">
    <property type="entry name" value="FAF1_2-like_UAS"/>
</dbReference>
<dbReference type="CDD" id="cd01771">
    <property type="entry name" value="UBX_UBXN3A"/>
    <property type="match status" value="1"/>
</dbReference>
<dbReference type="SUPFAM" id="SSF52833">
    <property type="entry name" value="Thioredoxin-like"/>
    <property type="match status" value="1"/>
</dbReference>
<dbReference type="PANTHER" id="PTHR23322">
    <property type="entry name" value="FAS-ASSOCIATED PROTEIN"/>
    <property type="match status" value="1"/>
</dbReference>
<name>A0A8W8LCC6_MAGGI</name>
<dbReference type="CDD" id="cd17129">
    <property type="entry name" value="Ubl1_FAF1"/>
    <property type="match status" value="1"/>
</dbReference>
<dbReference type="EnsemblMetazoa" id="G2762.9">
    <property type="protein sequence ID" value="G2762.9:cds"/>
    <property type="gene ID" value="G2762"/>
</dbReference>
<dbReference type="Pfam" id="PF14555">
    <property type="entry name" value="UBA_4"/>
    <property type="match status" value="1"/>
</dbReference>
<dbReference type="GO" id="GO:0043130">
    <property type="term" value="F:ubiquitin binding"/>
    <property type="evidence" value="ECO:0007669"/>
    <property type="project" value="TreeGrafter"/>
</dbReference>
<dbReference type="InterPro" id="IPR033043">
    <property type="entry name" value="FAF1-like_UBX"/>
</dbReference>
<evidence type="ECO:0000313" key="5">
    <source>
        <dbReference type="Proteomes" id="UP000005408"/>
    </source>
</evidence>
<feature type="region of interest" description="Disordered" evidence="1">
    <location>
        <begin position="48"/>
        <end position="85"/>
    </location>
</feature>
<dbReference type="SMART" id="SM00166">
    <property type="entry name" value="UBX"/>
    <property type="match status" value="1"/>
</dbReference>
<feature type="region of interest" description="Disordered" evidence="1">
    <location>
        <begin position="541"/>
        <end position="580"/>
    </location>
</feature>
<dbReference type="InterPro" id="IPR001012">
    <property type="entry name" value="UBX_dom"/>
</dbReference>
<dbReference type="Gene3D" id="3.10.20.90">
    <property type="entry name" value="Phosphatidylinositol 3-kinase Catalytic Subunit, Chain A, domain 1"/>
    <property type="match status" value="3"/>
</dbReference>
<protein>
    <recommendedName>
        <fullName evidence="6">FAS-associated factor 1</fullName>
    </recommendedName>
</protein>
<feature type="domain" description="Ubiquitin-like" evidence="3">
    <location>
        <begin position="123"/>
        <end position="194"/>
    </location>
</feature>
<feature type="region of interest" description="Disordered" evidence="1">
    <location>
        <begin position="515"/>
        <end position="534"/>
    </location>
</feature>
<feature type="compositionally biased region" description="Polar residues" evidence="1">
    <location>
        <begin position="72"/>
        <end position="85"/>
    </location>
</feature>
<dbReference type="GO" id="GO:0005783">
    <property type="term" value="C:endoplasmic reticulum"/>
    <property type="evidence" value="ECO:0007669"/>
    <property type="project" value="TreeGrafter"/>
</dbReference>
<dbReference type="GO" id="GO:0036503">
    <property type="term" value="P:ERAD pathway"/>
    <property type="evidence" value="ECO:0007669"/>
    <property type="project" value="TreeGrafter"/>
</dbReference>
<dbReference type="Gene3D" id="3.40.30.10">
    <property type="entry name" value="Glutaredoxin"/>
    <property type="match status" value="1"/>
</dbReference>
<dbReference type="SUPFAM" id="SSF54236">
    <property type="entry name" value="Ubiquitin-like"/>
    <property type="match status" value="2"/>
</dbReference>
<dbReference type="PANTHER" id="PTHR23322:SF96">
    <property type="entry name" value="FAS-ASSOCIATED FACTOR 1"/>
    <property type="match status" value="1"/>
</dbReference>
<dbReference type="AlphaFoldDB" id="A0A8W8LCC6"/>
<dbReference type="OrthoDB" id="1920064at2759"/>
<dbReference type="OMA" id="YEGCKTI"/>
<dbReference type="Gene3D" id="1.10.8.10">
    <property type="entry name" value="DNA helicase RuvA subunit, C-terminal domain"/>
    <property type="match status" value="1"/>
</dbReference>
<dbReference type="InterPro" id="IPR006577">
    <property type="entry name" value="UAS"/>
</dbReference>
<dbReference type="InterPro" id="IPR029071">
    <property type="entry name" value="Ubiquitin-like_domsf"/>
</dbReference>
<dbReference type="Pfam" id="PF21021">
    <property type="entry name" value="FAF1"/>
    <property type="match status" value="1"/>
</dbReference>
<evidence type="ECO:0000259" key="3">
    <source>
        <dbReference type="PROSITE" id="PS50053"/>
    </source>
</evidence>
<dbReference type="Proteomes" id="UP000005408">
    <property type="component" value="Unassembled WGS sequence"/>
</dbReference>
<dbReference type="GO" id="GO:0005634">
    <property type="term" value="C:nucleus"/>
    <property type="evidence" value="ECO:0007669"/>
    <property type="project" value="TreeGrafter"/>
</dbReference>
<dbReference type="Pfam" id="PF00789">
    <property type="entry name" value="UBX"/>
    <property type="match status" value="1"/>
</dbReference>
<reference evidence="4" key="1">
    <citation type="submission" date="2022-08" db="UniProtKB">
        <authorList>
            <consortium name="EnsemblMetazoa"/>
        </authorList>
    </citation>
    <scope>IDENTIFICATION</scope>
    <source>
        <strain evidence="4">05x7-T-G4-1.051#20</strain>
    </source>
</reference>
<feature type="region of interest" description="Disordered" evidence="1">
    <location>
        <begin position="100"/>
        <end position="119"/>
    </location>
</feature>
<dbReference type="InterPro" id="IPR036249">
    <property type="entry name" value="Thioredoxin-like_sf"/>
</dbReference>
<feature type="domain" description="UBX" evidence="2">
    <location>
        <begin position="601"/>
        <end position="678"/>
    </location>
</feature>
<dbReference type="CDD" id="cd14413">
    <property type="entry name" value="UBA_FAF1"/>
    <property type="match status" value="1"/>
</dbReference>